<dbReference type="Gene3D" id="3.40.190.10">
    <property type="entry name" value="Periplasmic binding protein-like II"/>
    <property type="match status" value="2"/>
</dbReference>
<evidence type="ECO:0000313" key="11">
    <source>
        <dbReference type="Proteomes" id="UP001224392"/>
    </source>
</evidence>
<comment type="similarity">
    <text evidence="2">Belongs to the bacterial solute-binding protein 3 family.</text>
</comment>
<feature type="region of interest" description="LT domain" evidence="8">
    <location>
        <begin position="270"/>
        <end position="490"/>
    </location>
</feature>
<comment type="similarity">
    <text evidence="8">In the C-terminal section; belongs to the transglycosylase Slt family.</text>
</comment>
<organism evidence="10 11">
    <name type="scientific">Biformimicrobium ophioploci</name>
    <dbReference type="NCBI Taxonomy" id="3036711"/>
    <lineage>
        <taxon>Bacteria</taxon>
        <taxon>Pseudomonadati</taxon>
        <taxon>Pseudomonadota</taxon>
        <taxon>Gammaproteobacteria</taxon>
        <taxon>Cellvibrionales</taxon>
        <taxon>Microbulbiferaceae</taxon>
        <taxon>Biformimicrobium</taxon>
    </lineage>
</organism>
<gene>
    <name evidence="8 10" type="primary">mltF</name>
    <name evidence="10" type="ORF">MNKW57_17310</name>
</gene>
<feature type="signal peptide" evidence="8">
    <location>
        <begin position="1"/>
        <end position="28"/>
    </location>
</feature>
<evidence type="ECO:0000256" key="4">
    <source>
        <dbReference type="ARBA" id="ARBA00023136"/>
    </source>
</evidence>
<keyword evidence="7 8" id="KW-0961">Cell wall biogenesis/degradation</keyword>
<comment type="similarity">
    <text evidence="1">Belongs to the transglycosylase Slt family.</text>
</comment>
<dbReference type="InterPro" id="IPR023703">
    <property type="entry name" value="MltF"/>
</dbReference>
<dbReference type="InterPro" id="IPR008258">
    <property type="entry name" value="Transglycosylase_SLT_dom_1"/>
</dbReference>
<dbReference type="EC" id="4.2.2.n1" evidence="8"/>
<comment type="domain">
    <text evidence="8">The N-terminal domain does not have lytic activity and probably modulates enzymatic activity. The C-terminal domain is the catalytic active domain.</text>
</comment>
<dbReference type="HAMAP" id="MF_02016">
    <property type="entry name" value="MltF"/>
    <property type="match status" value="1"/>
</dbReference>
<dbReference type="RefSeq" id="WP_285764040.1">
    <property type="nucleotide sequence ID" value="NZ_BSYJ01000003.1"/>
</dbReference>
<feature type="active site" evidence="8">
    <location>
        <position position="316"/>
    </location>
</feature>
<evidence type="ECO:0000256" key="8">
    <source>
        <dbReference type="HAMAP-Rule" id="MF_02016"/>
    </source>
</evidence>
<dbReference type="SUPFAM" id="SSF53850">
    <property type="entry name" value="Periplasmic binding protein-like II"/>
    <property type="match status" value="1"/>
</dbReference>
<dbReference type="Pfam" id="PF00497">
    <property type="entry name" value="SBP_bac_3"/>
    <property type="match status" value="1"/>
</dbReference>
<keyword evidence="11" id="KW-1185">Reference proteome</keyword>
<dbReference type="PROSITE" id="PS00922">
    <property type="entry name" value="TRANSGLYCOSYLASE"/>
    <property type="match status" value="1"/>
</dbReference>
<evidence type="ECO:0000256" key="6">
    <source>
        <dbReference type="ARBA" id="ARBA00023239"/>
    </source>
</evidence>
<dbReference type="EMBL" id="BSYJ01000003">
    <property type="protein sequence ID" value="GMG87410.1"/>
    <property type="molecule type" value="Genomic_DNA"/>
</dbReference>
<keyword evidence="6 8" id="KW-0456">Lyase</keyword>
<reference evidence="10 11" key="1">
    <citation type="submission" date="2023-04" db="EMBL/GenBank/DDBJ databases">
        <title>Marinobulbifer ophiurae gen. nov., sp. Nov., isolate from tissue of brittle star Ophioplocus japonicus.</title>
        <authorList>
            <person name="Kawano K."/>
            <person name="Sawayama S."/>
            <person name="Nakagawa S."/>
        </authorList>
    </citation>
    <scope>NUCLEOTIDE SEQUENCE [LARGE SCALE GENOMIC DNA]</scope>
    <source>
        <strain evidence="10 11">NKW57</strain>
    </source>
</reference>
<evidence type="ECO:0000256" key="3">
    <source>
        <dbReference type="ARBA" id="ARBA00022729"/>
    </source>
</evidence>
<comment type="catalytic activity">
    <reaction evidence="8">
        <text>Exolytic cleavage of the (1-&gt;4)-beta-glycosidic linkage between N-acetylmuramic acid (MurNAc) and N-acetylglucosamine (GlcNAc) residues in peptidoglycan, from either the reducing or the non-reducing ends of the peptidoglycan chains, with concomitant formation of a 1,6-anhydrobond in the MurNAc residue.</text>
        <dbReference type="EC" id="4.2.2.n1"/>
    </reaction>
</comment>
<evidence type="ECO:0000313" key="10">
    <source>
        <dbReference type="EMBL" id="GMG87410.1"/>
    </source>
</evidence>
<proteinExistence type="inferred from homology"/>
<evidence type="ECO:0000256" key="7">
    <source>
        <dbReference type="ARBA" id="ARBA00023316"/>
    </source>
</evidence>
<dbReference type="Proteomes" id="UP001224392">
    <property type="component" value="Unassembled WGS sequence"/>
</dbReference>
<dbReference type="InterPro" id="IPR023346">
    <property type="entry name" value="Lysozyme-like_dom_sf"/>
</dbReference>
<keyword evidence="4 8" id="KW-0472">Membrane</keyword>
<comment type="caution">
    <text evidence="8">Lacks conserved residue(s) required for the propagation of feature annotation.</text>
</comment>
<comment type="similarity">
    <text evidence="8">In the N-terminal section; belongs to the bacterial solute-binding protein 3 family.</text>
</comment>
<feature type="chain" id="PRO_5044927410" description="Membrane-bound lytic murein transglycosylase F" evidence="8">
    <location>
        <begin position="29"/>
        <end position="490"/>
    </location>
</feature>
<accession>A0ABQ6LZE8</accession>
<dbReference type="InterPro" id="IPR000189">
    <property type="entry name" value="Transglyc_AS"/>
</dbReference>
<dbReference type="Gene3D" id="1.10.530.10">
    <property type="match status" value="1"/>
</dbReference>
<dbReference type="PANTHER" id="PTHR35936:SF32">
    <property type="entry name" value="MEMBRANE-BOUND LYTIC MUREIN TRANSGLYCOSYLASE F"/>
    <property type="match status" value="1"/>
</dbReference>
<sequence length="490" mass="55556" precursor="true">MKLKSRMRRYRKRLVKGLALTCCVALLAASKSPTSLERIKSEGKLTVLSRNGPTTFYEDANGNYSGFEYDLLRAFADELRVDLEIRDVDNLENLFDHLVSGEAHIAAAGLTVTRSRRDQIRFTPSYFETRQQVIYRQGVARPKSVRDLTGKTIAVVAGSAHAEELQKLKRRNPELQWAGLPDADAVDLIESVHNGQYDYAIVDSSAYSIHRGLFPKAIVGFHLTQFQPLAWALPKSADDSLYREARSFLVRANDNGLVAELREKHYGHITELNTGGAKTFARAQSERLPKWQKYLEQAGEKYNLDWQLLAAVSYQESHWNPRARSRTGVRGLMMLTRATAKEMGVKNRVDPLQSIEGGARYFRHLLDSLPDRIREPDRTWLALAAYNVGRGHLEDARVLTEKLGGNPDKWTDVRDHLPLLAKRQYYRQLKHGYARGWEPVTYVQNIRHYYTLLSLGTRIEEQRIAKAAREAAEGAVADANERENGAIPAL</sequence>
<name>A0ABQ6LZE8_9GAMM</name>
<keyword evidence="3 8" id="KW-0732">Signal</keyword>
<evidence type="ECO:0000256" key="5">
    <source>
        <dbReference type="ARBA" id="ARBA00023237"/>
    </source>
</evidence>
<dbReference type="SMART" id="SM00062">
    <property type="entry name" value="PBPb"/>
    <property type="match status" value="1"/>
</dbReference>
<dbReference type="PANTHER" id="PTHR35936">
    <property type="entry name" value="MEMBRANE-BOUND LYTIC MUREIN TRANSGLYCOSYLASE F"/>
    <property type="match status" value="1"/>
</dbReference>
<comment type="caution">
    <text evidence="10">The sequence shown here is derived from an EMBL/GenBank/DDBJ whole genome shotgun (WGS) entry which is preliminary data.</text>
</comment>
<evidence type="ECO:0000259" key="9">
    <source>
        <dbReference type="SMART" id="SM00062"/>
    </source>
</evidence>
<protein>
    <recommendedName>
        <fullName evidence="8">Membrane-bound lytic murein transglycosylase F</fullName>
        <ecNumber evidence="8">4.2.2.n1</ecNumber>
    </recommendedName>
    <alternativeName>
        <fullName evidence="8">Murein lyase F</fullName>
    </alternativeName>
</protein>
<evidence type="ECO:0000256" key="1">
    <source>
        <dbReference type="ARBA" id="ARBA00007734"/>
    </source>
</evidence>
<evidence type="ECO:0000256" key="2">
    <source>
        <dbReference type="ARBA" id="ARBA00010333"/>
    </source>
</evidence>
<dbReference type="InterPro" id="IPR001638">
    <property type="entry name" value="Solute-binding_3/MltF_N"/>
</dbReference>
<feature type="domain" description="Solute-binding protein family 3/N-terminal" evidence="9">
    <location>
        <begin position="44"/>
        <end position="269"/>
    </location>
</feature>
<dbReference type="Pfam" id="PF01464">
    <property type="entry name" value="SLT"/>
    <property type="match status" value="1"/>
</dbReference>
<comment type="function">
    <text evidence="8">Murein-degrading enzyme that degrades murein glycan strands and insoluble, high-molecular weight murein sacculi, with the concomitant formation of a 1,6-anhydromuramoyl product. Lytic transglycosylases (LTs) play an integral role in the metabolism of the peptidoglycan (PG) sacculus. Their lytic action creates space within the PG sacculus to allow for its expansion as well as for the insertion of various structures such as secretion systems and flagella.</text>
</comment>
<dbReference type="CDD" id="cd01009">
    <property type="entry name" value="PBP2_YfhD_N"/>
    <property type="match status" value="1"/>
</dbReference>
<dbReference type="SUPFAM" id="SSF53955">
    <property type="entry name" value="Lysozyme-like"/>
    <property type="match status" value="1"/>
</dbReference>
<dbReference type="NCBIfam" id="NF008112">
    <property type="entry name" value="PRK10859.1"/>
    <property type="match status" value="1"/>
</dbReference>
<dbReference type="CDD" id="cd13403">
    <property type="entry name" value="MLTF-like"/>
    <property type="match status" value="1"/>
</dbReference>
<comment type="subcellular location">
    <subcellularLocation>
        <location evidence="8">Cell outer membrane</location>
        <topology evidence="8">Peripheral membrane protein</topology>
    </subcellularLocation>
    <text evidence="8">Attached to the inner leaflet of the outer membrane.</text>
</comment>
<keyword evidence="5 8" id="KW-0998">Cell outer membrane</keyword>